<accession>A0A8X6HEI8</accession>
<organism evidence="1 2">
    <name type="scientific">Trichonephila clavata</name>
    <name type="common">Joro spider</name>
    <name type="synonym">Nephila clavata</name>
    <dbReference type="NCBI Taxonomy" id="2740835"/>
    <lineage>
        <taxon>Eukaryota</taxon>
        <taxon>Metazoa</taxon>
        <taxon>Ecdysozoa</taxon>
        <taxon>Arthropoda</taxon>
        <taxon>Chelicerata</taxon>
        <taxon>Arachnida</taxon>
        <taxon>Araneae</taxon>
        <taxon>Araneomorphae</taxon>
        <taxon>Entelegynae</taxon>
        <taxon>Araneoidea</taxon>
        <taxon>Nephilidae</taxon>
        <taxon>Trichonephila</taxon>
    </lineage>
</organism>
<dbReference type="EMBL" id="BMAO01012938">
    <property type="protein sequence ID" value="GFQ85044.1"/>
    <property type="molecule type" value="Genomic_DNA"/>
</dbReference>
<keyword evidence="2" id="KW-1185">Reference proteome</keyword>
<evidence type="ECO:0000313" key="1">
    <source>
        <dbReference type="EMBL" id="GFQ85044.1"/>
    </source>
</evidence>
<evidence type="ECO:0000313" key="2">
    <source>
        <dbReference type="Proteomes" id="UP000887116"/>
    </source>
</evidence>
<reference evidence="1" key="1">
    <citation type="submission" date="2020-07" db="EMBL/GenBank/DDBJ databases">
        <title>Multicomponent nature underlies the extraordinary mechanical properties of spider dragline silk.</title>
        <authorList>
            <person name="Kono N."/>
            <person name="Nakamura H."/>
            <person name="Mori M."/>
            <person name="Yoshida Y."/>
            <person name="Ohtoshi R."/>
            <person name="Malay A.D."/>
            <person name="Moran D.A.P."/>
            <person name="Tomita M."/>
            <person name="Numata K."/>
            <person name="Arakawa K."/>
        </authorList>
    </citation>
    <scope>NUCLEOTIDE SEQUENCE</scope>
</reference>
<gene>
    <name evidence="1" type="ORF">TNCT_315451</name>
</gene>
<protein>
    <submittedName>
        <fullName evidence="1">Uncharacterized protein</fullName>
    </submittedName>
</protein>
<dbReference type="Proteomes" id="UP000887116">
    <property type="component" value="Unassembled WGS sequence"/>
</dbReference>
<dbReference type="AlphaFoldDB" id="A0A8X6HEI8"/>
<name>A0A8X6HEI8_TRICU</name>
<comment type="caution">
    <text evidence="1">The sequence shown here is derived from an EMBL/GenBank/DDBJ whole genome shotgun (WGS) entry which is preliminary data.</text>
</comment>
<sequence>MRPTPPRLLLQPVPLAQIPSESSRPMERILIKIFLSLPTEISETVAPNPGSRRTSDRNQKLFHNSFYHANRPPLSPNGGSVKDGMVSMRRGKMFCF</sequence>
<proteinExistence type="predicted"/>